<feature type="chain" id="PRO_5001945030" evidence="8">
    <location>
        <begin position="22"/>
        <end position="650"/>
    </location>
</feature>
<accession>A0A098LF94</accession>
<keyword evidence="3 8" id="KW-0732">Signal</keyword>
<organism evidence="11 12">
    <name type="scientific">Sporocytophaga myxococcoides</name>
    <dbReference type="NCBI Taxonomy" id="153721"/>
    <lineage>
        <taxon>Bacteria</taxon>
        <taxon>Pseudomonadati</taxon>
        <taxon>Bacteroidota</taxon>
        <taxon>Cytophagia</taxon>
        <taxon>Cytophagales</taxon>
        <taxon>Cytophagaceae</taxon>
        <taxon>Sporocytophaga</taxon>
    </lineage>
</organism>
<evidence type="ECO:0000256" key="3">
    <source>
        <dbReference type="ARBA" id="ARBA00022729"/>
    </source>
</evidence>
<dbReference type="PANTHER" id="PTHR30332:SF24">
    <property type="entry name" value="SECRETIN GSPD-RELATED"/>
    <property type="match status" value="1"/>
</dbReference>
<dbReference type="InterPro" id="IPR001775">
    <property type="entry name" value="GspD/PilQ"/>
</dbReference>
<dbReference type="EMBL" id="BBLT01000005">
    <property type="protein sequence ID" value="GAL85651.1"/>
    <property type="molecule type" value="Genomic_DNA"/>
</dbReference>
<keyword evidence="2" id="KW-0813">Transport</keyword>
<feature type="compositionally biased region" description="Polar residues" evidence="7">
    <location>
        <begin position="235"/>
        <end position="251"/>
    </location>
</feature>
<name>A0A098LF94_9BACT</name>
<dbReference type="Pfam" id="PF00263">
    <property type="entry name" value="Secretin"/>
    <property type="match status" value="1"/>
</dbReference>
<gene>
    <name evidence="11" type="ORF">MYP_2880</name>
</gene>
<proteinExistence type="inferred from homology"/>
<dbReference type="PRINTS" id="PR00811">
    <property type="entry name" value="BCTERIALGSPD"/>
</dbReference>
<dbReference type="GO" id="GO:0009306">
    <property type="term" value="P:protein secretion"/>
    <property type="evidence" value="ECO:0007669"/>
    <property type="project" value="InterPro"/>
</dbReference>
<dbReference type="GO" id="GO:0015627">
    <property type="term" value="C:type II protein secretion system complex"/>
    <property type="evidence" value="ECO:0007669"/>
    <property type="project" value="TreeGrafter"/>
</dbReference>
<evidence type="ECO:0000259" key="9">
    <source>
        <dbReference type="Pfam" id="PF00263"/>
    </source>
</evidence>
<feature type="domain" description="Type II/III secretion system secretin-like" evidence="9">
    <location>
        <begin position="484"/>
        <end position="649"/>
    </location>
</feature>
<feature type="region of interest" description="Disordered" evidence="7">
    <location>
        <begin position="221"/>
        <end position="251"/>
    </location>
</feature>
<dbReference type="GO" id="GO:0019867">
    <property type="term" value="C:outer membrane"/>
    <property type="evidence" value="ECO:0007669"/>
    <property type="project" value="InterPro"/>
</dbReference>
<dbReference type="RefSeq" id="WP_081990522.1">
    <property type="nucleotide sequence ID" value="NZ_BBLT01000005.1"/>
</dbReference>
<comment type="similarity">
    <text evidence="6">Belongs to the bacterial secretin family.</text>
</comment>
<evidence type="ECO:0000256" key="6">
    <source>
        <dbReference type="RuleBase" id="RU004003"/>
    </source>
</evidence>
<evidence type="ECO:0000256" key="2">
    <source>
        <dbReference type="ARBA" id="ARBA00022448"/>
    </source>
</evidence>
<evidence type="ECO:0000256" key="5">
    <source>
        <dbReference type="ARBA" id="ARBA00023237"/>
    </source>
</evidence>
<keyword evidence="5" id="KW-0998">Cell outer membrane</keyword>
<dbReference type="STRING" id="153721.MYP_2880"/>
<dbReference type="PANTHER" id="PTHR30332">
    <property type="entry name" value="PROBABLE GENERAL SECRETION PATHWAY PROTEIN D"/>
    <property type="match status" value="1"/>
</dbReference>
<reference evidence="11 12" key="1">
    <citation type="submission" date="2014-09" db="EMBL/GenBank/DDBJ databases">
        <title>Sporocytophaga myxococcoides PG-01 genome sequencing.</title>
        <authorList>
            <person name="Liu L."/>
            <person name="Gao P.J."/>
            <person name="Chen G.J."/>
            <person name="Wang L.S."/>
        </authorList>
    </citation>
    <scope>NUCLEOTIDE SEQUENCE [LARGE SCALE GENOMIC DNA]</scope>
    <source>
        <strain evidence="11 12">PG-01</strain>
    </source>
</reference>
<evidence type="ECO:0000256" key="8">
    <source>
        <dbReference type="SAM" id="SignalP"/>
    </source>
</evidence>
<feature type="signal peptide" evidence="8">
    <location>
        <begin position="1"/>
        <end position="21"/>
    </location>
</feature>
<dbReference type="Gene3D" id="3.55.50.30">
    <property type="match status" value="1"/>
</dbReference>
<evidence type="ECO:0000256" key="7">
    <source>
        <dbReference type="SAM" id="MobiDB-lite"/>
    </source>
</evidence>
<comment type="caution">
    <text evidence="11">The sequence shown here is derived from an EMBL/GenBank/DDBJ whole genome shotgun (WGS) entry which is preliminary data.</text>
</comment>
<evidence type="ECO:0000256" key="1">
    <source>
        <dbReference type="ARBA" id="ARBA00004370"/>
    </source>
</evidence>
<dbReference type="InterPro" id="IPR004846">
    <property type="entry name" value="T2SS/T3SS_dom"/>
</dbReference>
<feature type="domain" description="Secretin/TonB short N-terminal" evidence="10">
    <location>
        <begin position="297"/>
        <end position="338"/>
    </location>
</feature>
<dbReference type="Pfam" id="PF07660">
    <property type="entry name" value="STN"/>
    <property type="match status" value="1"/>
</dbReference>
<dbReference type="Proteomes" id="UP000030185">
    <property type="component" value="Unassembled WGS sequence"/>
</dbReference>
<dbReference type="eggNOG" id="COG4796">
    <property type="taxonomic scope" value="Bacteria"/>
</dbReference>
<evidence type="ECO:0000259" key="10">
    <source>
        <dbReference type="Pfam" id="PF07660"/>
    </source>
</evidence>
<sequence>MKTKVFYFYLILFLWAGSAWAQQDRYAELEQRLRDLADLSPGLKETVDFSVSGASIQEFLRGIAESHNLNISVDPTLNIRVYNNFNNEKVYNILLFLAKEHELDVQFVGSIMSFKKYNPPPVVQAAAPPREIIVKYNSYTNLLSLDLKNDTLDKVAKKITQTTKKNVILSSGLTGKLVSAYIEDMPFENAIQKMAYANSLKIFKTDDEFYVIKTIEEGEDLLSSSDPKNKKKNTYQKPQSQNKANTQQGNASASSLFVDVNEDSLGRKTISLEAVNAPIADVVKAVTEEMGISYFLFSDIKGNATTSVNNVRFDDFLSRLLQGTDYTYKIDNKIYMIGDRKLEGLRANKVIQFQYRSLDAVQEIIPAELKKGVEIKEFKELNSILLSGSLPQIFEIEAFVRQLDKVVPMVMIEVILMDVRKGRKVETGISAGISDTVKTGGSIFPGLKFNFGSKSINEFLGWLGTNNVFNIGKVTPQFYIGLTALESNDNVNVRSTPKLSTLNGHDANLSIGTTRYYALKTQNVVGSLTPTNITTETYNAVQANLSINIKPIVSGDDQVTLNIDVSITDFIGEAPSGPPPSSTSQFKSIVRVRNEEMVVLGGLERSETSERGSGVPILSRIPIIKWLFSSRSRSKSKMISVVFIKPTIIY</sequence>
<keyword evidence="4" id="KW-0472">Membrane</keyword>
<protein>
    <submittedName>
        <fullName evidence="11">Type II general secretion pathway GSP D protein</fullName>
    </submittedName>
</protein>
<evidence type="ECO:0000313" key="12">
    <source>
        <dbReference type="Proteomes" id="UP000030185"/>
    </source>
</evidence>
<evidence type="ECO:0000313" key="11">
    <source>
        <dbReference type="EMBL" id="GAL85651.1"/>
    </source>
</evidence>
<comment type="subcellular location">
    <subcellularLocation>
        <location evidence="1">Membrane</location>
    </subcellularLocation>
</comment>
<dbReference type="InterPro" id="IPR050810">
    <property type="entry name" value="Bact_Secretion_Sys_Channel"/>
</dbReference>
<keyword evidence="12" id="KW-1185">Reference proteome</keyword>
<evidence type="ECO:0000256" key="4">
    <source>
        <dbReference type="ARBA" id="ARBA00023136"/>
    </source>
</evidence>
<dbReference type="AlphaFoldDB" id="A0A098LF94"/>
<dbReference type="InterPro" id="IPR011662">
    <property type="entry name" value="Secretin/TonB_short_N"/>
</dbReference>